<gene>
    <name evidence="5" type="ORF">SAMN05421663_102321</name>
</gene>
<dbReference type="STRING" id="361279.SAMN05421663_102321"/>
<dbReference type="SUPFAM" id="SSF51445">
    <property type="entry name" value="(Trans)glycosidases"/>
    <property type="match status" value="1"/>
</dbReference>
<dbReference type="PANTHER" id="PTHR10357:SF179">
    <property type="entry name" value="NEUTRAL AND BASIC AMINO ACID TRANSPORT PROTEIN RBAT"/>
    <property type="match status" value="1"/>
</dbReference>
<dbReference type="Pfam" id="PF00128">
    <property type="entry name" value="Alpha-amylase"/>
    <property type="match status" value="1"/>
</dbReference>
<dbReference type="InterPro" id="IPR017853">
    <property type="entry name" value="GH"/>
</dbReference>
<dbReference type="SMART" id="SM00642">
    <property type="entry name" value="Aamy"/>
    <property type="match status" value="1"/>
</dbReference>
<name>A0A1G6LCI7_9BACI</name>
<evidence type="ECO:0000256" key="1">
    <source>
        <dbReference type="ARBA" id="ARBA00008061"/>
    </source>
</evidence>
<keyword evidence="6" id="KW-1185">Reference proteome</keyword>
<keyword evidence="2 5" id="KW-0378">Hydrolase</keyword>
<dbReference type="InterPro" id="IPR006047">
    <property type="entry name" value="GH13_cat_dom"/>
</dbReference>
<dbReference type="AlphaFoldDB" id="A0A1G6LCI7"/>
<dbReference type="Gene3D" id="3.90.400.10">
    <property type="entry name" value="Oligo-1,6-glucosidase, Domain 2"/>
    <property type="match status" value="1"/>
</dbReference>
<proteinExistence type="inferred from homology"/>
<dbReference type="GO" id="GO:0004556">
    <property type="term" value="F:alpha-amylase activity"/>
    <property type="evidence" value="ECO:0007669"/>
    <property type="project" value="TreeGrafter"/>
</dbReference>
<evidence type="ECO:0000313" key="5">
    <source>
        <dbReference type="EMBL" id="SDC40356.1"/>
    </source>
</evidence>
<evidence type="ECO:0000256" key="3">
    <source>
        <dbReference type="ARBA" id="ARBA00023295"/>
    </source>
</evidence>
<dbReference type="FunFam" id="3.90.400.10:FF:000002">
    <property type="entry name" value="Sucrose isomerase"/>
    <property type="match status" value="1"/>
</dbReference>
<feature type="domain" description="Glycosyl hydrolase family 13 catalytic" evidence="4">
    <location>
        <begin position="13"/>
        <end position="188"/>
    </location>
</feature>
<keyword evidence="3" id="KW-0326">Glycosidase</keyword>
<dbReference type="OrthoDB" id="9805159at2"/>
<evidence type="ECO:0000259" key="4">
    <source>
        <dbReference type="SMART" id="SM00642"/>
    </source>
</evidence>
<sequence length="188" mass="22216">MERKYWKESVIYELYTRSFMDSDGDGIGDMGGILKKIEYLEYLGVDTVWLPPIYVSPNVDHGYDVKEFRAIQPEYGTMAQFDSLLAELHRRGIKLILDIVPNHTSIEHEWFQQAKTSKDNPYHDYYIWETANADDSPPSNWTSHLGRSAWTWNEQTEEYYLHLYSEEQPDLNWDNPRVRNICYHAVLA</sequence>
<dbReference type="Proteomes" id="UP000198666">
    <property type="component" value="Unassembled WGS sequence"/>
</dbReference>
<evidence type="ECO:0000256" key="2">
    <source>
        <dbReference type="ARBA" id="ARBA00022801"/>
    </source>
</evidence>
<reference evidence="6" key="1">
    <citation type="submission" date="2016-10" db="EMBL/GenBank/DDBJ databases">
        <authorList>
            <person name="Varghese N."/>
            <person name="Submissions S."/>
        </authorList>
    </citation>
    <scope>NUCLEOTIDE SEQUENCE [LARGE SCALE GENOMIC DNA]</scope>
    <source>
        <strain evidence="6">DSM 21620</strain>
    </source>
</reference>
<accession>A0A1G6LCI7</accession>
<dbReference type="GO" id="GO:0009313">
    <property type="term" value="P:oligosaccharide catabolic process"/>
    <property type="evidence" value="ECO:0007669"/>
    <property type="project" value="TreeGrafter"/>
</dbReference>
<dbReference type="InterPro" id="IPR045857">
    <property type="entry name" value="O16G_dom_2"/>
</dbReference>
<dbReference type="EMBL" id="FMZB01000002">
    <property type="protein sequence ID" value="SDC40356.1"/>
    <property type="molecule type" value="Genomic_DNA"/>
</dbReference>
<organism evidence="5 6">
    <name type="scientific">Terribacillus halophilus</name>
    <dbReference type="NCBI Taxonomy" id="361279"/>
    <lineage>
        <taxon>Bacteria</taxon>
        <taxon>Bacillati</taxon>
        <taxon>Bacillota</taxon>
        <taxon>Bacilli</taxon>
        <taxon>Bacillales</taxon>
        <taxon>Bacillaceae</taxon>
        <taxon>Terribacillus</taxon>
    </lineage>
</organism>
<dbReference type="PANTHER" id="PTHR10357">
    <property type="entry name" value="ALPHA-AMYLASE FAMILY MEMBER"/>
    <property type="match status" value="1"/>
</dbReference>
<comment type="similarity">
    <text evidence="1">Belongs to the glycosyl hydrolase 13 family.</text>
</comment>
<protein>
    <submittedName>
        <fullName evidence="5">Oligo-1,6-glucosidase/trehalose-6-phosphate hydrolase</fullName>
    </submittedName>
</protein>
<dbReference type="Gene3D" id="3.20.20.80">
    <property type="entry name" value="Glycosidases"/>
    <property type="match status" value="1"/>
</dbReference>
<evidence type="ECO:0000313" key="6">
    <source>
        <dbReference type="Proteomes" id="UP000198666"/>
    </source>
</evidence>